<keyword evidence="2" id="KW-1185">Reference proteome</keyword>
<dbReference type="EMBL" id="AMZN01000014">
    <property type="protein sequence ID" value="ELR72798.1"/>
    <property type="molecule type" value="Genomic_DNA"/>
</dbReference>
<reference evidence="1 2" key="1">
    <citation type="submission" date="2012-12" db="EMBL/GenBank/DDBJ databases">
        <title>Genome assembly of Fulvivirga imtechensis AK7.</title>
        <authorList>
            <person name="Nupur N."/>
            <person name="Khatri I."/>
            <person name="Kumar R."/>
            <person name="Subramanian S."/>
            <person name="Pinnaka A."/>
        </authorList>
    </citation>
    <scope>NUCLEOTIDE SEQUENCE [LARGE SCALE GENOMIC DNA]</scope>
    <source>
        <strain evidence="1 2">AK7</strain>
    </source>
</reference>
<evidence type="ECO:0000313" key="1">
    <source>
        <dbReference type="EMBL" id="ELR72798.1"/>
    </source>
</evidence>
<dbReference type="AlphaFoldDB" id="L8JX92"/>
<protein>
    <submittedName>
        <fullName evidence="1">Uncharacterized protein</fullName>
    </submittedName>
</protein>
<proteinExistence type="predicted"/>
<dbReference type="STRING" id="1237149.C900_00759"/>
<name>L8JX92_9BACT</name>
<gene>
    <name evidence="1" type="ORF">C900_00759</name>
</gene>
<evidence type="ECO:0000313" key="2">
    <source>
        <dbReference type="Proteomes" id="UP000011135"/>
    </source>
</evidence>
<dbReference type="Proteomes" id="UP000011135">
    <property type="component" value="Unassembled WGS sequence"/>
</dbReference>
<organism evidence="1 2">
    <name type="scientific">Fulvivirga imtechensis AK7</name>
    <dbReference type="NCBI Taxonomy" id="1237149"/>
    <lineage>
        <taxon>Bacteria</taxon>
        <taxon>Pseudomonadati</taxon>
        <taxon>Bacteroidota</taxon>
        <taxon>Cytophagia</taxon>
        <taxon>Cytophagales</taxon>
        <taxon>Fulvivirgaceae</taxon>
        <taxon>Fulvivirga</taxon>
    </lineage>
</organism>
<sequence length="38" mass="4647">MAKNREFDFLNYHHHCEVFAERRKYSGSPQQIYKPDFG</sequence>
<comment type="caution">
    <text evidence="1">The sequence shown here is derived from an EMBL/GenBank/DDBJ whole genome shotgun (WGS) entry which is preliminary data.</text>
</comment>
<accession>L8JX92</accession>